<feature type="transmembrane region" description="Helical" evidence="11">
    <location>
        <begin position="297"/>
        <end position="317"/>
    </location>
</feature>
<dbReference type="Proteomes" id="UP001172911">
    <property type="component" value="Unassembled WGS sequence"/>
</dbReference>
<keyword evidence="10" id="KW-0175">Coiled coil</keyword>
<evidence type="ECO:0000256" key="9">
    <source>
        <dbReference type="PROSITE-ProRule" id="PRU00284"/>
    </source>
</evidence>
<dbReference type="PANTHER" id="PTHR32089:SF112">
    <property type="entry name" value="LYSOZYME-LIKE PROTEIN-RELATED"/>
    <property type="match status" value="1"/>
</dbReference>
<dbReference type="SUPFAM" id="SSF58104">
    <property type="entry name" value="Methyl-accepting chemotaxis protein (MCP) signaling domain"/>
    <property type="match status" value="1"/>
</dbReference>
<dbReference type="CDD" id="cd12914">
    <property type="entry name" value="PDC1_DGC_like"/>
    <property type="match status" value="1"/>
</dbReference>
<dbReference type="AlphaFoldDB" id="A0AAW7ZAR8"/>
<gene>
    <name evidence="13" type="ORF">P6N53_03960</name>
</gene>
<comment type="similarity">
    <text evidence="8">Belongs to the methyl-accepting chemotaxis (MCP) protein family.</text>
</comment>
<dbReference type="CDD" id="cd12912">
    <property type="entry name" value="PDC2_MCP_like"/>
    <property type="match status" value="1"/>
</dbReference>
<dbReference type="Pfam" id="PF00015">
    <property type="entry name" value="MCPsignal"/>
    <property type="match status" value="1"/>
</dbReference>
<protein>
    <submittedName>
        <fullName evidence="13">Methyl-accepting chemotaxis protein</fullName>
    </submittedName>
</protein>
<dbReference type="PANTHER" id="PTHR32089">
    <property type="entry name" value="METHYL-ACCEPTING CHEMOTAXIS PROTEIN MCPB"/>
    <property type="match status" value="1"/>
</dbReference>
<accession>A0AAW7ZAR8</accession>
<dbReference type="RefSeq" id="WP_304541358.1">
    <property type="nucleotide sequence ID" value="NZ_JARPTC010000004.1"/>
</dbReference>
<dbReference type="InterPro" id="IPR004090">
    <property type="entry name" value="Chemotax_Me-accpt_rcpt"/>
</dbReference>
<evidence type="ECO:0000259" key="12">
    <source>
        <dbReference type="PROSITE" id="PS50111"/>
    </source>
</evidence>
<evidence type="ECO:0000256" key="8">
    <source>
        <dbReference type="ARBA" id="ARBA00029447"/>
    </source>
</evidence>
<keyword evidence="2" id="KW-1003">Cell membrane</keyword>
<keyword evidence="6 11" id="KW-0472">Membrane</keyword>
<dbReference type="InterPro" id="IPR033479">
    <property type="entry name" value="dCache_1"/>
</dbReference>
<keyword evidence="4 11" id="KW-0812">Transmembrane</keyword>
<evidence type="ECO:0000256" key="11">
    <source>
        <dbReference type="SAM" id="Phobius"/>
    </source>
</evidence>
<proteinExistence type="inferred from homology"/>
<evidence type="ECO:0000256" key="1">
    <source>
        <dbReference type="ARBA" id="ARBA00004651"/>
    </source>
</evidence>
<dbReference type="GO" id="GO:0004888">
    <property type="term" value="F:transmembrane signaling receptor activity"/>
    <property type="evidence" value="ECO:0007669"/>
    <property type="project" value="InterPro"/>
</dbReference>
<evidence type="ECO:0000256" key="3">
    <source>
        <dbReference type="ARBA" id="ARBA00022500"/>
    </source>
</evidence>
<keyword evidence="3" id="KW-0145">Chemotaxis</keyword>
<feature type="domain" description="Methyl-accepting transducer" evidence="12">
    <location>
        <begin position="377"/>
        <end position="626"/>
    </location>
</feature>
<evidence type="ECO:0000256" key="2">
    <source>
        <dbReference type="ARBA" id="ARBA00022475"/>
    </source>
</evidence>
<evidence type="ECO:0000256" key="6">
    <source>
        <dbReference type="ARBA" id="ARBA00023136"/>
    </source>
</evidence>
<dbReference type="GO" id="GO:0007165">
    <property type="term" value="P:signal transduction"/>
    <property type="evidence" value="ECO:0007669"/>
    <property type="project" value="UniProtKB-KW"/>
</dbReference>
<keyword evidence="14" id="KW-1185">Reference proteome</keyword>
<dbReference type="PRINTS" id="PR00260">
    <property type="entry name" value="CHEMTRNSDUCR"/>
</dbReference>
<reference evidence="13" key="2">
    <citation type="submission" date="2023-03" db="EMBL/GenBank/DDBJ databases">
        <authorList>
            <person name="Zhang Z."/>
        </authorList>
    </citation>
    <scope>NUCLEOTIDE SEQUENCE</scope>
    <source>
        <strain evidence="13">DSA</strain>
    </source>
</reference>
<dbReference type="EMBL" id="JARPTC010000004">
    <property type="protein sequence ID" value="MDO7786373.1"/>
    <property type="molecule type" value="Genomic_DNA"/>
</dbReference>
<feature type="coiled-coil region" evidence="10">
    <location>
        <begin position="399"/>
        <end position="433"/>
    </location>
</feature>
<dbReference type="Gene3D" id="1.10.287.950">
    <property type="entry name" value="Methyl-accepting chemotaxis protein"/>
    <property type="match status" value="1"/>
</dbReference>
<dbReference type="Pfam" id="PF02743">
    <property type="entry name" value="dCache_1"/>
    <property type="match status" value="1"/>
</dbReference>
<dbReference type="InterPro" id="IPR004089">
    <property type="entry name" value="MCPsignal_dom"/>
</dbReference>
<evidence type="ECO:0000256" key="7">
    <source>
        <dbReference type="ARBA" id="ARBA00023224"/>
    </source>
</evidence>
<dbReference type="GO" id="GO:0006935">
    <property type="term" value="P:chemotaxis"/>
    <property type="evidence" value="ECO:0007669"/>
    <property type="project" value="UniProtKB-KW"/>
</dbReference>
<dbReference type="GO" id="GO:0005886">
    <property type="term" value="C:plasma membrane"/>
    <property type="evidence" value="ECO:0007669"/>
    <property type="project" value="UniProtKB-SubCell"/>
</dbReference>
<evidence type="ECO:0000256" key="4">
    <source>
        <dbReference type="ARBA" id="ARBA00022692"/>
    </source>
</evidence>
<dbReference type="Gene3D" id="3.30.450.20">
    <property type="entry name" value="PAS domain"/>
    <property type="match status" value="1"/>
</dbReference>
<evidence type="ECO:0000313" key="14">
    <source>
        <dbReference type="Proteomes" id="UP001172911"/>
    </source>
</evidence>
<organism evidence="13 14">
    <name type="scientific">Desulforamulus aquiferis</name>
    <dbReference type="NCBI Taxonomy" id="1397668"/>
    <lineage>
        <taxon>Bacteria</taxon>
        <taxon>Bacillati</taxon>
        <taxon>Bacillota</taxon>
        <taxon>Clostridia</taxon>
        <taxon>Eubacteriales</taxon>
        <taxon>Peptococcaceae</taxon>
        <taxon>Desulforamulus</taxon>
    </lineage>
</organism>
<feature type="transmembrane region" description="Helical" evidence="11">
    <location>
        <begin position="20"/>
        <end position="38"/>
    </location>
</feature>
<comment type="caution">
    <text evidence="13">The sequence shown here is derived from an EMBL/GenBank/DDBJ whole genome shotgun (WGS) entry which is preliminary data.</text>
</comment>
<evidence type="ECO:0000313" key="13">
    <source>
        <dbReference type="EMBL" id="MDO7786373.1"/>
    </source>
</evidence>
<name>A0AAW7ZAR8_9FIRM</name>
<keyword evidence="5 11" id="KW-1133">Transmembrane helix</keyword>
<sequence length="641" mass="71365">MAKRKFDLKIINLKSLRVKLLLWFILLSLVPLLTYTVYSINKSKAMLGDQFVSQTQQILETNLDDVLKSQLDVMIQLSHNSVITAMDYNKSEPYFHKFIKDNPQYSHLLICDPTGTEIAHSEGAQHHGVNIADKEYFFTPWETGQPVIADATFSKSTGRKIVGLGIPLFNEQEEKIGVLVGFIRLEYISDKITEKKVTDNGFTFMLNKAGEYISHPDKEKLLTENLATSEELSEDDKKLISHMISLQSGTDQMYLDGKRMIVNYKPAGINDWSIAMVSPENEVYALADKLKTETIKVVLFVLVVVIVVVFFITNQIIRPIKKYIKIVEEKDFTREIASRDELGDSFNKLATNLKNLFSYINSSAGNLAYSSERFKELSENSAAATVDMAGRVQNIAESANSQQNKIKDLAQFINNLNNNLTTITANLENTKYNSDEAYATALTGQGLVERMVVSIDTLNQKTNQINTIVDTIKGIAEQTNLLALNAAIEAARAGEQGKGFAVVADEVRKLASQSAEATSRINDLLVQIKHDMEEVVSIANATGSSNNVVKAFADILAKTKVVTQNMMEVATDAQTIQKESQRANSEIIKITELVTSTTESVETIAAFTEEQSASIQELTSSAEEVNLVTKNIKEKINQYKF</sequence>
<reference evidence="13" key="1">
    <citation type="journal article" date="2023" name="J. Hazard. Mater.">
        <title>Anaerobic biodegradation of pyrene and benzo[a]pyrene by a new sulfate-reducing Desulforamulus aquiferis strain DSA.</title>
        <authorList>
            <person name="Zhang Z."/>
            <person name="Sun J."/>
            <person name="Gong X."/>
            <person name="Wang C."/>
            <person name="Wang H."/>
        </authorList>
    </citation>
    <scope>NUCLEOTIDE SEQUENCE</scope>
    <source>
        <strain evidence="13">DSA</strain>
    </source>
</reference>
<comment type="subcellular location">
    <subcellularLocation>
        <location evidence="1">Cell membrane</location>
        <topology evidence="1">Multi-pass membrane protein</topology>
    </subcellularLocation>
</comment>
<evidence type="ECO:0000256" key="5">
    <source>
        <dbReference type="ARBA" id="ARBA00022989"/>
    </source>
</evidence>
<dbReference type="PROSITE" id="PS50111">
    <property type="entry name" value="CHEMOTAXIS_TRANSDUC_2"/>
    <property type="match status" value="1"/>
</dbReference>
<evidence type="ECO:0000256" key="10">
    <source>
        <dbReference type="SAM" id="Coils"/>
    </source>
</evidence>
<dbReference type="CDD" id="cd06225">
    <property type="entry name" value="HAMP"/>
    <property type="match status" value="1"/>
</dbReference>
<dbReference type="SMART" id="SM00283">
    <property type="entry name" value="MA"/>
    <property type="match status" value="1"/>
</dbReference>
<keyword evidence="7 9" id="KW-0807">Transducer</keyword>